<dbReference type="InterPro" id="IPR036388">
    <property type="entry name" value="WH-like_DNA-bd_sf"/>
</dbReference>
<dbReference type="OrthoDB" id="280196at2"/>
<dbReference type="EMBL" id="CP042912">
    <property type="protein sequence ID" value="QEG24521.1"/>
    <property type="molecule type" value="Genomic_DNA"/>
</dbReference>
<dbReference type="STRING" id="980251.GCA_001642875_01128"/>
<keyword evidence="2" id="KW-0805">Transcription regulation</keyword>
<dbReference type="Proteomes" id="UP000322214">
    <property type="component" value="Chromosome"/>
</dbReference>
<sequence>MARPKAKELTERELEVMHVFWDRGETTISDARDCLESEGRTLAYTTVATLVKILVEKQFLKQTNDQRPFTFLPTRSFEDVSGNILSDLLSRVFGGSREQLLIQLMGKKKLTKREREFLADILKEKK</sequence>
<evidence type="ECO:0000256" key="4">
    <source>
        <dbReference type="ARBA" id="ARBA00023163"/>
    </source>
</evidence>
<dbReference type="Gene3D" id="1.10.10.10">
    <property type="entry name" value="Winged helix-like DNA-binding domain superfamily/Winged helix DNA-binding domain"/>
    <property type="match status" value="1"/>
</dbReference>
<dbReference type="KEGG" id="mff:MFFC18_44410"/>
<dbReference type="InterPro" id="IPR036390">
    <property type="entry name" value="WH_DNA-bd_sf"/>
</dbReference>
<protein>
    <submittedName>
        <fullName evidence="5">Transcriptional regulator BlaI</fullName>
    </submittedName>
</protein>
<gene>
    <name evidence="5" type="primary">blaI_7</name>
    <name evidence="5" type="ORF">MFFC18_44410</name>
</gene>
<comment type="similarity">
    <text evidence="1">Belongs to the BlaI transcriptional regulatory family.</text>
</comment>
<keyword evidence="6" id="KW-1185">Reference proteome</keyword>
<evidence type="ECO:0000313" key="6">
    <source>
        <dbReference type="Proteomes" id="UP000322214"/>
    </source>
</evidence>
<organism evidence="5 6">
    <name type="scientific">Mariniblastus fucicola</name>
    <dbReference type="NCBI Taxonomy" id="980251"/>
    <lineage>
        <taxon>Bacteria</taxon>
        <taxon>Pseudomonadati</taxon>
        <taxon>Planctomycetota</taxon>
        <taxon>Planctomycetia</taxon>
        <taxon>Pirellulales</taxon>
        <taxon>Pirellulaceae</taxon>
        <taxon>Mariniblastus</taxon>
    </lineage>
</organism>
<name>A0A5B9PPW6_9BACT</name>
<dbReference type="AlphaFoldDB" id="A0A5B9PPW6"/>
<dbReference type="GO" id="GO:0045892">
    <property type="term" value="P:negative regulation of DNA-templated transcription"/>
    <property type="evidence" value="ECO:0007669"/>
    <property type="project" value="InterPro"/>
</dbReference>
<keyword evidence="3" id="KW-0238">DNA-binding</keyword>
<evidence type="ECO:0000256" key="2">
    <source>
        <dbReference type="ARBA" id="ARBA00023015"/>
    </source>
</evidence>
<dbReference type="Pfam" id="PF03965">
    <property type="entry name" value="Penicillinase_R"/>
    <property type="match status" value="1"/>
</dbReference>
<dbReference type="PIRSF" id="PIRSF019455">
    <property type="entry name" value="CopR_AtkY"/>
    <property type="match status" value="1"/>
</dbReference>
<dbReference type="InterPro" id="IPR005650">
    <property type="entry name" value="BlaI_family"/>
</dbReference>
<accession>A0A5B9PPW6</accession>
<evidence type="ECO:0000256" key="3">
    <source>
        <dbReference type="ARBA" id="ARBA00023125"/>
    </source>
</evidence>
<reference evidence="5 6" key="1">
    <citation type="submission" date="2019-08" db="EMBL/GenBank/DDBJ databases">
        <title>Deep-cultivation of Planctomycetes and their phenomic and genomic characterization uncovers novel biology.</title>
        <authorList>
            <person name="Wiegand S."/>
            <person name="Jogler M."/>
            <person name="Boedeker C."/>
            <person name="Pinto D."/>
            <person name="Vollmers J."/>
            <person name="Rivas-Marin E."/>
            <person name="Kohn T."/>
            <person name="Peeters S.H."/>
            <person name="Heuer A."/>
            <person name="Rast P."/>
            <person name="Oberbeckmann S."/>
            <person name="Bunk B."/>
            <person name="Jeske O."/>
            <person name="Meyerdierks A."/>
            <person name="Storesund J.E."/>
            <person name="Kallscheuer N."/>
            <person name="Luecker S."/>
            <person name="Lage O.M."/>
            <person name="Pohl T."/>
            <person name="Merkel B.J."/>
            <person name="Hornburger P."/>
            <person name="Mueller R.-W."/>
            <person name="Bruemmer F."/>
            <person name="Labrenz M."/>
            <person name="Spormann A.M."/>
            <person name="Op den Camp H."/>
            <person name="Overmann J."/>
            <person name="Amann R."/>
            <person name="Jetten M.S.M."/>
            <person name="Mascher T."/>
            <person name="Medema M.H."/>
            <person name="Devos D.P."/>
            <person name="Kaster A.-K."/>
            <person name="Ovreas L."/>
            <person name="Rohde M."/>
            <person name="Galperin M.Y."/>
            <person name="Jogler C."/>
        </authorList>
    </citation>
    <scope>NUCLEOTIDE SEQUENCE [LARGE SCALE GENOMIC DNA]</scope>
    <source>
        <strain evidence="5 6">FC18</strain>
    </source>
</reference>
<proteinExistence type="inferred from homology"/>
<dbReference type="Gene3D" id="1.10.4040.10">
    <property type="entry name" value="Penicillinase repressor domain"/>
    <property type="match status" value="1"/>
</dbReference>
<dbReference type="SUPFAM" id="SSF46785">
    <property type="entry name" value="Winged helix' DNA-binding domain"/>
    <property type="match status" value="1"/>
</dbReference>
<evidence type="ECO:0000313" key="5">
    <source>
        <dbReference type="EMBL" id="QEG24521.1"/>
    </source>
</evidence>
<keyword evidence="4" id="KW-0804">Transcription</keyword>
<dbReference type="RefSeq" id="WP_075083903.1">
    <property type="nucleotide sequence ID" value="NZ_CP042912.1"/>
</dbReference>
<evidence type="ECO:0000256" key="1">
    <source>
        <dbReference type="ARBA" id="ARBA00011046"/>
    </source>
</evidence>
<dbReference type="GO" id="GO:0003677">
    <property type="term" value="F:DNA binding"/>
    <property type="evidence" value="ECO:0007669"/>
    <property type="project" value="UniProtKB-KW"/>
</dbReference>